<dbReference type="GeneID" id="97215151"/>
<organism evidence="2 3">
    <name type="scientific">Cytobacillus kochii</name>
    <dbReference type="NCBI Taxonomy" id="859143"/>
    <lineage>
        <taxon>Bacteria</taxon>
        <taxon>Bacillati</taxon>
        <taxon>Bacillota</taxon>
        <taxon>Bacilli</taxon>
        <taxon>Bacillales</taxon>
        <taxon>Bacillaceae</taxon>
        <taxon>Cytobacillus</taxon>
    </lineage>
</organism>
<dbReference type="InterPro" id="IPR003033">
    <property type="entry name" value="SCP2_sterol-bd_dom"/>
</dbReference>
<gene>
    <name evidence="2" type="ORF">CKF48_03835</name>
</gene>
<accession>A0A248TE80</accession>
<dbReference type="Pfam" id="PF02036">
    <property type="entry name" value="SCP2"/>
    <property type="match status" value="1"/>
</dbReference>
<evidence type="ECO:0000313" key="3">
    <source>
        <dbReference type="Proteomes" id="UP000215137"/>
    </source>
</evidence>
<dbReference type="GO" id="GO:0005829">
    <property type="term" value="C:cytosol"/>
    <property type="evidence" value="ECO:0007669"/>
    <property type="project" value="TreeGrafter"/>
</dbReference>
<proteinExistence type="predicted"/>
<dbReference type="OrthoDB" id="9804656at2"/>
<dbReference type="Proteomes" id="UP000215137">
    <property type="component" value="Chromosome"/>
</dbReference>
<dbReference type="InterPro" id="IPR036527">
    <property type="entry name" value="SCP2_sterol-bd_dom_sf"/>
</dbReference>
<dbReference type="PANTHER" id="PTHR10094:SF25">
    <property type="entry name" value="SCP2 STEROL-BINDING DOMAIN-CONTAINING PROTEIN 1"/>
    <property type="match status" value="1"/>
</dbReference>
<dbReference type="PANTHER" id="PTHR10094">
    <property type="entry name" value="STEROL CARRIER PROTEIN 2 SCP-2 FAMILY PROTEIN"/>
    <property type="match status" value="1"/>
</dbReference>
<evidence type="ECO:0000259" key="1">
    <source>
        <dbReference type="Pfam" id="PF02036"/>
    </source>
</evidence>
<dbReference type="RefSeq" id="WP_095370103.1">
    <property type="nucleotide sequence ID" value="NZ_CANMJM010000007.1"/>
</dbReference>
<sequence length="110" mass="12185">MSVLLELEEMTDKMNNQPEYIVNEKNRVFQVDLKESGPIQIVLCDGKVSVIEGEADDPAVKLRMSDSHFSSLLKGDLNTTVAFMTGGLKVEGNVGLALKLQEILKKYQSL</sequence>
<protein>
    <submittedName>
        <fullName evidence="2">Sterol carrier protein</fullName>
    </submittedName>
</protein>
<dbReference type="Gene3D" id="3.30.1050.10">
    <property type="entry name" value="SCP2 sterol-binding domain"/>
    <property type="match status" value="1"/>
</dbReference>
<keyword evidence="3" id="KW-1185">Reference proteome</keyword>
<feature type="domain" description="SCP2" evidence="1">
    <location>
        <begin position="17"/>
        <end position="105"/>
    </location>
</feature>
<reference evidence="2 3" key="1">
    <citation type="submission" date="2017-08" db="EMBL/GenBank/DDBJ databases">
        <title>Complete Genome Sequence of Bacillus kochii Oregon-R-modENCODE STRAIN BDGP4, isolated from Drosophila melanogaster gut.</title>
        <authorList>
            <person name="Wan K.H."/>
            <person name="Yu C."/>
            <person name="Park S."/>
            <person name="Hammonds A.S."/>
            <person name="Booth B.W."/>
            <person name="Celniker S.E."/>
        </authorList>
    </citation>
    <scope>NUCLEOTIDE SEQUENCE [LARGE SCALE GENOMIC DNA]</scope>
    <source>
        <strain evidence="2 3">BDGP4</strain>
    </source>
</reference>
<dbReference type="SUPFAM" id="SSF55718">
    <property type="entry name" value="SCP-like"/>
    <property type="match status" value="1"/>
</dbReference>
<dbReference type="EMBL" id="CP022983">
    <property type="protein sequence ID" value="ASV66528.1"/>
    <property type="molecule type" value="Genomic_DNA"/>
</dbReference>
<dbReference type="AlphaFoldDB" id="A0A248TE80"/>
<evidence type="ECO:0000313" key="2">
    <source>
        <dbReference type="EMBL" id="ASV66528.1"/>
    </source>
</evidence>
<dbReference type="KEGG" id="bko:CKF48_03835"/>
<name>A0A248TE80_9BACI</name>